<comment type="caution">
    <text evidence="1">The sequence shown here is derived from an EMBL/GenBank/DDBJ whole genome shotgun (WGS) entry which is preliminary data.</text>
</comment>
<organism evidence="1 2">
    <name type="scientific">Mediterraneibacter catenae</name>
    <dbReference type="NCBI Taxonomy" id="2594882"/>
    <lineage>
        <taxon>Bacteria</taxon>
        <taxon>Bacillati</taxon>
        <taxon>Bacillota</taxon>
        <taxon>Clostridia</taxon>
        <taxon>Lachnospirales</taxon>
        <taxon>Lachnospiraceae</taxon>
        <taxon>Mediterraneibacter</taxon>
    </lineage>
</organism>
<accession>A0A5M9HWW7</accession>
<proteinExistence type="predicted"/>
<gene>
    <name evidence="1" type="ORF">FNY66_09460</name>
</gene>
<evidence type="ECO:0000313" key="2">
    <source>
        <dbReference type="Proteomes" id="UP000322025"/>
    </source>
</evidence>
<keyword evidence="2" id="KW-1185">Reference proteome</keyword>
<sequence length="121" mass="13286">MRKKYIEPEILVEDFSVSEMIAANCEVPVNELTVVQQMSHTGCAGYYDEWQVTDAYAKLSDYFEGGKDIDGNGTPDACFTSAYADRSPGSDICSFVPYEHGINFGGNVWDCSGDTSLIQNS</sequence>
<protein>
    <submittedName>
        <fullName evidence="1">Uncharacterized protein</fullName>
    </submittedName>
</protein>
<dbReference type="AlphaFoldDB" id="A0A5M9HWW7"/>
<dbReference type="RefSeq" id="WP_150310953.1">
    <property type="nucleotide sequence ID" value="NZ_VMSO01000011.1"/>
</dbReference>
<evidence type="ECO:0000313" key="1">
    <source>
        <dbReference type="EMBL" id="KAA8501127.1"/>
    </source>
</evidence>
<name>A0A5M9HWW7_9FIRM</name>
<dbReference type="EMBL" id="VMSO01000011">
    <property type="protein sequence ID" value="KAA8501127.1"/>
    <property type="molecule type" value="Genomic_DNA"/>
</dbReference>
<dbReference type="Proteomes" id="UP000322025">
    <property type="component" value="Unassembled WGS sequence"/>
</dbReference>
<reference evidence="1" key="1">
    <citation type="submission" date="2019-07" db="EMBL/GenBank/DDBJ databases">
        <authorList>
            <person name="Wongkuna S."/>
            <person name="Scaria J."/>
        </authorList>
    </citation>
    <scope>NUCLEOTIDE SEQUENCE [LARGE SCALE GENOMIC DNA]</scope>
    <source>
        <strain evidence="1">SW178</strain>
    </source>
</reference>